<dbReference type="PANTHER" id="PTHR43437">
    <property type="entry name" value="HYDROXYACYL-THIOESTER DEHYDRATASE TYPE 2, MITOCHONDRIAL-RELATED"/>
    <property type="match status" value="1"/>
</dbReference>
<dbReference type="GO" id="GO:0006633">
    <property type="term" value="P:fatty acid biosynthetic process"/>
    <property type="evidence" value="ECO:0007669"/>
    <property type="project" value="TreeGrafter"/>
</dbReference>
<accession>A0A4P8L4J1</accession>
<organism evidence="2 3">
    <name type="scientific">Desulfoglaeba alkanexedens ALDC</name>
    <dbReference type="NCBI Taxonomy" id="980445"/>
    <lineage>
        <taxon>Bacteria</taxon>
        <taxon>Pseudomonadati</taxon>
        <taxon>Thermodesulfobacteriota</taxon>
        <taxon>Syntrophobacteria</taxon>
        <taxon>Syntrophobacterales</taxon>
        <taxon>Syntrophobacteraceae</taxon>
        <taxon>Desulfoglaeba</taxon>
    </lineage>
</organism>
<dbReference type="Proteomes" id="UP000298602">
    <property type="component" value="Chromosome"/>
</dbReference>
<gene>
    <name evidence="2" type="ORF">FDQ92_12435</name>
</gene>
<dbReference type="OrthoDB" id="9800237at2"/>
<feature type="domain" description="MaoC-like" evidence="1">
    <location>
        <begin position="14"/>
        <end position="113"/>
    </location>
</feature>
<dbReference type="PANTHER" id="PTHR43437:SF3">
    <property type="entry name" value="HYDROXYACYL-THIOESTER DEHYDRATASE TYPE 2, MITOCHONDRIAL"/>
    <property type="match status" value="1"/>
</dbReference>
<evidence type="ECO:0000313" key="2">
    <source>
        <dbReference type="EMBL" id="QCQ22906.1"/>
    </source>
</evidence>
<dbReference type="Pfam" id="PF01575">
    <property type="entry name" value="MaoC_dehydratas"/>
    <property type="match status" value="1"/>
</dbReference>
<dbReference type="CDD" id="cd03449">
    <property type="entry name" value="R_hydratase"/>
    <property type="match status" value="1"/>
</dbReference>
<dbReference type="InterPro" id="IPR050965">
    <property type="entry name" value="UPF0336/Enoyl-CoA_hydratase"/>
</dbReference>
<dbReference type="KEGG" id="dax:FDQ92_12435"/>
<reference evidence="2 3" key="1">
    <citation type="submission" date="2019-05" db="EMBL/GenBank/DDBJ databases">
        <title>The Complete Genome Sequence of the n-alkane-degrading Desulfoglaeba alkanexedens ALDC reveals multiple alkylsuccinate synthase gene clusters.</title>
        <authorList>
            <person name="Callaghan A.V."/>
            <person name="Davidova I.A."/>
            <person name="Duncan K.E."/>
            <person name="Morris B."/>
            <person name="McInerney M.J."/>
        </authorList>
    </citation>
    <scope>NUCLEOTIDE SEQUENCE [LARGE SCALE GENOMIC DNA]</scope>
    <source>
        <strain evidence="2 3">ALDC</strain>
    </source>
</reference>
<sequence length="141" mass="15635">MQYERGKKYEELTIGEKASFSKTISETDVYLFAGISGDFNPMHVNEAYARQTQFGARVAHGPLTQSLIAPVLGTKLPGLGTVALELFCRFRAPVYIGDTVTAIAEVSEKLAKKRWVRLKLTWFNQKQELVAEGEALVMPPG</sequence>
<dbReference type="AlphaFoldDB" id="A0A4P8L4J1"/>
<dbReference type="RefSeq" id="WP_137425189.1">
    <property type="nucleotide sequence ID" value="NZ_CP040098.1"/>
</dbReference>
<keyword evidence="3" id="KW-1185">Reference proteome</keyword>
<evidence type="ECO:0000313" key="3">
    <source>
        <dbReference type="Proteomes" id="UP000298602"/>
    </source>
</evidence>
<name>A0A4P8L4J1_9BACT</name>
<dbReference type="InterPro" id="IPR029069">
    <property type="entry name" value="HotDog_dom_sf"/>
</dbReference>
<protein>
    <submittedName>
        <fullName evidence="2">MaoC family dehydratase</fullName>
    </submittedName>
</protein>
<dbReference type="GO" id="GO:0019171">
    <property type="term" value="F:(3R)-hydroxyacyl-[acyl-carrier-protein] dehydratase activity"/>
    <property type="evidence" value="ECO:0007669"/>
    <property type="project" value="TreeGrafter"/>
</dbReference>
<reference evidence="2 3" key="2">
    <citation type="submission" date="2019-05" db="EMBL/GenBank/DDBJ databases">
        <authorList>
            <person name="Suflita J.M."/>
            <person name="Marks C.R."/>
        </authorList>
    </citation>
    <scope>NUCLEOTIDE SEQUENCE [LARGE SCALE GENOMIC DNA]</scope>
    <source>
        <strain evidence="2 3">ALDC</strain>
    </source>
</reference>
<dbReference type="SUPFAM" id="SSF54637">
    <property type="entry name" value="Thioesterase/thiol ester dehydrase-isomerase"/>
    <property type="match status" value="1"/>
</dbReference>
<dbReference type="Gene3D" id="3.10.129.10">
    <property type="entry name" value="Hotdog Thioesterase"/>
    <property type="match status" value="1"/>
</dbReference>
<evidence type="ECO:0000259" key="1">
    <source>
        <dbReference type="Pfam" id="PF01575"/>
    </source>
</evidence>
<proteinExistence type="predicted"/>
<dbReference type="EMBL" id="CP040098">
    <property type="protein sequence ID" value="QCQ22906.1"/>
    <property type="molecule type" value="Genomic_DNA"/>
</dbReference>
<dbReference type="InterPro" id="IPR002539">
    <property type="entry name" value="MaoC-like_dom"/>
</dbReference>